<comment type="cofactor">
    <cofactor evidence="1">
        <name>Mg(2+)</name>
        <dbReference type="ChEBI" id="CHEBI:18420"/>
    </cofactor>
</comment>
<dbReference type="CDD" id="cd04677">
    <property type="entry name" value="NUDIX_Hydrolase"/>
    <property type="match status" value="1"/>
</dbReference>
<dbReference type="PANTHER" id="PTHR43046:SF2">
    <property type="entry name" value="8-OXO-DGTP DIPHOSPHATASE-RELATED"/>
    <property type="match status" value="1"/>
</dbReference>
<dbReference type="InterPro" id="IPR000086">
    <property type="entry name" value="NUDIX_hydrolase_dom"/>
</dbReference>
<dbReference type="Gene3D" id="3.90.79.10">
    <property type="entry name" value="Nucleoside Triphosphate Pyrophosphohydrolase"/>
    <property type="match status" value="1"/>
</dbReference>
<keyword evidence="6" id="KW-1185">Reference proteome</keyword>
<evidence type="ECO:0000256" key="1">
    <source>
        <dbReference type="ARBA" id="ARBA00001946"/>
    </source>
</evidence>
<name>A0ABU0AS28_9BACI</name>
<dbReference type="RefSeq" id="WP_307478346.1">
    <property type="nucleotide sequence ID" value="NZ_JAUSUB010000029.1"/>
</dbReference>
<sequence length="151" mass="17380">MEYFKELRKKVGHAPLILPGSVVLLINTENEILLQQREDGRWGIPGGLMELGESLEQTARREVKEETGLEIGELTLLGVFSGEKYYIKAQNGDEFYAVTAVYMTRDYKGKIQIDQKESLDMQFFSLTALPNQLLDTYKSYIHPYIKELQKK</sequence>
<dbReference type="PANTHER" id="PTHR43046">
    <property type="entry name" value="GDP-MANNOSE MANNOSYL HYDROLASE"/>
    <property type="match status" value="1"/>
</dbReference>
<protein>
    <submittedName>
        <fullName evidence="5">8-oxo-dGTP pyrophosphatase MutT (NUDIX family)</fullName>
    </submittedName>
</protein>
<evidence type="ECO:0000313" key="5">
    <source>
        <dbReference type="EMBL" id="MDQ0272855.1"/>
    </source>
</evidence>
<gene>
    <name evidence="5" type="ORF">J2S17_004748</name>
</gene>
<dbReference type="PROSITE" id="PS51462">
    <property type="entry name" value="NUDIX"/>
    <property type="match status" value="1"/>
</dbReference>
<comment type="similarity">
    <text evidence="3">Belongs to the Nudix hydrolase family.</text>
</comment>
<dbReference type="PRINTS" id="PR00502">
    <property type="entry name" value="NUDIXFAMILY"/>
</dbReference>
<comment type="caution">
    <text evidence="5">The sequence shown here is derived from an EMBL/GenBank/DDBJ whole genome shotgun (WGS) entry which is preliminary data.</text>
</comment>
<dbReference type="InterPro" id="IPR020084">
    <property type="entry name" value="NUDIX_hydrolase_CS"/>
</dbReference>
<organism evidence="5 6">
    <name type="scientific">Cytobacillus purgationiresistens</name>
    <dbReference type="NCBI Taxonomy" id="863449"/>
    <lineage>
        <taxon>Bacteria</taxon>
        <taxon>Bacillati</taxon>
        <taxon>Bacillota</taxon>
        <taxon>Bacilli</taxon>
        <taxon>Bacillales</taxon>
        <taxon>Bacillaceae</taxon>
        <taxon>Cytobacillus</taxon>
    </lineage>
</organism>
<dbReference type="EMBL" id="JAUSUB010000029">
    <property type="protein sequence ID" value="MDQ0272855.1"/>
    <property type="molecule type" value="Genomic_DNA"/>
</dbReference>
<keyword evidence="2 3" id="KW-0378">Hydrolase</keyword>
<evidence type="ECO:0000259" key="4">
    <source>
        <dbReference type="PROSITE" id="PS51462"/>
    </source>
</evidence>
<proteinExistence type="inferred from homology"/>
<evidence type="ECO:0000256" key="2">
    <source>
        <dbReference type="ARBA" id="ARBA00022801"/>
    </source>
</evidence>
<dbReference type="InterPro" id="IPR020476">
    <property type="entry name" value="Nudix_hydrolase"/>
</dbReference>
<dbReference type="SUPFAM" id="SSF55811">
    <property type="entry name" value="Nudix"/>
    <property type="match status" value="1"/>
</dbReference>
<accession>A0ABU0AS28</accession>
<evidence type="ECO:0000256" key="3">
    <source>
        <dbReference type="RuleBase" id="RU003476"/>
    </source>
</evidence>
<dbReference type="InterPro" id="IPR015797">
    <property type="entry name" value="NUDIX_hydrolase-like_dom_sf"/>
</dbReference>
<dbReference type="Pfam" id="PF00293">
    <property type="entry name" value="NUDIX"/>
    <property type="match status" value="1"/>
</dbReference>
<feature type="domain" description="Nudix hydrolase" evidence="4">
    <location>
        <begin position="15"/>
        <end position="147"/>
    </location>
</feature>
<reference evidence="5 6" key="1">
    <citation type="submission" date="2023-07" db="EMBL/GenBank/DDBJ databases">
        <title>Genomic Encyclopedia of Type Strains, Phase IV (KMG-IV): sequencing the most valuable type-strain genomes for metagenomic binning, comparative biology and taxonomic classification.</title>
        <authorList>
            <person name="Goeker M."/>
        </authorList>
    </citation>
    <scope>NUCLEOTIDE SEQUENCE [LARGE SCALE GENOMIC DNA]</scope>
    <source>
        <strain evidence="5 6">DSM 23494</strain>
    </source>
</reference>
<dbReference type="PROSITE" id="PS00893">
    <property type="entry name" value="NUDIX_BOX"/>
    <property type="match status" value="1"/>
</dbReference>
<evidence type="ECO:0000313" key="6">
    <source>
        <dbReference type="Proteomes" id="UP001238088"/>
    </source>
</evidence>
<dbReference type="Proteomes" id="UP001238088">
    <property type="component" value="Unassembled WGS sequence"/>
</dbReference>